<dbReference type="GO" id="GO:0003824">
    <property type="term" value="F:catalytic activity"/>
    <property type="evidence" value="ECO:0007669"/>
    <property type="project" value="InterPro"/>
</dbReference>
<dbReference type="InterPro" id="IPR023606">
    <property type="entry name" value="CoA-Trfase_III_dom_1_sf"/>
</dbReference>
<evidence type="ECO:0008006" key="3">
    <source>
        <dbReference type="Google" id="ProtNLM"/>
    </source>
</evidence>
<evidence type="ECO:0000313" key="2">
    <source>
        <dbReference type="Proteomes" id="UP000440096"/>
    </source>
</evidence>
<proteinExistence type="predicted"/>
<dbReference type="SUPFAM" id="SSF89796">
    <property type="entry name" value="CoA-transferase family III (CaiB/BaiF)"/>
    <property type="match status" value="1"/>
</dbReference>
<name>A0A6N7YSJ5_9PSEU</name>
<accession>A0A6N7YSJ5</accession>
<sequence length="340" mass="35000">MLTGRRDGPPLLCPGQPASVAWGALLATELLARVGGREVVLPGPRVLGERAAIAGFHRNAPWSADGTFRVTQYTVDSCAAPVVLNGLSREAVSSDRPMWTDRKRWRLPELLVADLSSGWAGPLCGHILTLLGARVLKIEDPGRPDTARSGPREFFDLLHSGQESVALAPEKAVRLIEAADVVIDDVLVDPPVIAKDKCWLRITGGSGDEDAVAAGLVAYDHGVPACGDAGGPAAPDDGALAAQGDAAGRIADDRGGLAPCGDAIAAPLTGVNAALTAVACRLGGGWWFAELSQRAQAAATLTGSLDGGFRVDAAPPVARRPAGRAAPLGAHTAQVLHEFG</sequence>
<dbReference type="OrthoDB" id="4909260at2"/>
<dbReference type="InterPro" id="IPR003673">
    <property type="entry name" value="CoA-Trfase_fam_III"/>
</dbReference>
<dbReference type="Pfam" id="PF02515">
    <property type="entry name" value="CoA_transf_3"/>
    <property type="match status" value="1"/>
</dbReference>
<protein>
    <recommendedName>
        <fullName evidence="3">CoA transferase</fullName>
    </recommendedName>
</protein>
<reference evidence="1 2" key="1">
    <citation type="submission" date="2019-11" db="EMBL/GenBank/DDBJ databases">
        <title>Draft genome of Amycolatopsis RM579.</title>
        <authorList>
            <person name="Duangmal K."/>
            <person name="Mingma R."/>
        </authorList>
    </citation>
    <scope>NUCLEOTIDE SEQUENCE [LARGE SCALE GENOMIC DNA]</scope>
    <source>
        <strain evidence="1 2">RM579</strain>
    </source>
</reference>
<dbReference type="Proteomes" id="UP000440096">
    <property type="component" value="Unassembled WGS sequence"/>
</dbReference>
<keyword evidence="2" id="KW-1185">Reference proteome</keyword>
<dbReference type="AlphaFoldDB" id="A0A6N7YSJ5"/>
<gene>
    <name evidence="1" type="ORF">GKO32_13100</name>
</gene>
<evidence type="ECO:0000313" key="1">
    <source>
        <dbReference type="EMBL" id="MTD54908.1"/>
    </source>
</evidence>
<dbReference type="EMBL" id="WMBA01000016">
    <property type="protein sequence ID" value="MTD54908.1"/>
    <property type="molecule type" value="Genomic_DNA"/>
</dbReference>
<dbReference type="Gene3D" id="3.40.50.10540">
    <property type="entry name" value="Crotonobetainyl-coa:carnitine coa-transferase, domain 1"/>
    <property type="match status" value="1"/>
</dbReference>
<comment type="caution">
    <text evidence="1">The sequence shown here is derived from an EMBL/GenBank/DDBJ whole genome shotgun (WGS) entry which is preliminary data.</text>
</comment>
<organism evidence="1 2">
    <name type="scientific">Amycolatopsis pithecellobii</name>
    <dbReference type="NCBI Taxonomy" id="664692"/>
    <lineage>
        <taxon>Bacteria</taxon>
        <taxon>Bacillati</taxon>
        <taxon>Actinomycetota</taxon>
        <taxon>Actinomycetes</taxon>
        <taxon>Pseudonocardiales</taxon>
        <taxon>Pseudonocardiaceae</taxon>
        <taxon>Amycolatopsis</taxon>
    </lineage>
</organism>